<dbReference type="Gene3D" id="3.40.50.720">
    <property type="entry name" value="NAD(P)-binding Rossmann-like Domain"/>
    <property type="match status" value="1"/>
</dbReference>
<dbReference type="InterPro" id="IPR036291">
    <property type="entry name" value="NAD(P)-bd_dom_sf"/>
</dbReference>
<dbReference type="InterPro" id="IPR002347">
    <property type="entry name" value="SDR_fam"/>
</dbReference>
<dbReference type="RefSeq" id="WP_094883855.1">
    <property type="nucleotide sequence ID" value="NZ_NPMS01000001.1"/>
</dbReference>
<dbReference type="AlphaFoldDB" id="A0A265NDZ7"/>
<dbReference type="PANTHER" id="PTHR42879:SF2">
    <property type="entry name" value="3-OXOACYL-[ACYL-CARRIER-PROTEIN] REDUCTASE FABG"/>
    <property type="match status" value="1"/>
</dbReference>
<dbReference type="GO" id="GO:0016491">
    <property type="term" value="F:oxidoreductase activity"/>
    <property type="evidence" value="ECO:0007669"/>
    <property type="project" value="UniProtKB-KW"/>
</dbReference>
<keyword evidence="2" id="KW-0560">Oxidoreductase</keyword>
<reference evidence="3 4" key="1">
    <citation type="submission" date="2017-08" db="EMBL/GenBank/DDBJ databases">
        <title>Virgibacillus indicus sp. nov. and Virgibacillus profoundi sp. nov, two moderately halophilic bacteria isolated from marine sediment by using the Microfluidic Streak Plate.</title>
        <authorList>
            <person name="Xu B."/>
            <person name="Hu B."/>
            <person name="Wang J."/>
            <person name="Zhu Y."/>
            <person name="Huang L."/>
            <person name="Du W."/>
            <person name="Huang Y."/>
        </authorList>
    </citation>
    <scope>NUCLEOTIDE SEQUENCE [LARGE SCALE GENOMIC DNA]</scope>
    <source>
        <strain evidence="3 4">IO3-P2-C2</strain>
    </source>
</reference>
<accession>A0A265NDZ7</accession>
<organism evidence="3 4">
    <name type="scientific">Virgibacillus indicus</name>
    <dbReference type="NCBI Taxonomy" id="2024554"/>
    <lineage>
        <taxon>Bacteria</taxon>
        <taxon>Bacillati</taxon>
        <taxon>Bacillota</taxon>
        <taxon>Bacilli</taxon>
        <taxon>Bacillales</taxon>
        <taxon>Bacillaceae</taxon>
        <taxon>Virgibacillus</taxon>
    </lineage>
</organism>
<keyword evidence="4" id="KW-1185">Reference proteome</keyword>
<name>A0A265NDZ7_9BACI</name>
<dbReference type="FunFam" id="3.40.50.720:FF:000173">
    <property type="entry name" value="3-oxoacyl-[acyl-carrier protein] reductase"/>
    <property type="match status" value="1"/>
</dbReference>
<dbReference type="NCBIfam" id="NF047420">
    <property type="entry name" value="EF_P_mod_YmfI"/>
    <property type="match status" value="1"/>
</dbReference>
<comment type="caution">
    <text evidence="3">The sequence shown here is derived from an EMBL/GenBank/DDBJ whole genome shotgun (WGS) entry which is preliminary data.</text>
</comment>
<dbReference type="InterPro" id="IPR050259">
    <property type="entry name" value="SDR"/>
</dbReference>
<evidence type="ECO:0000256" key="2">
    <source>
        <dbReference type="ARBA" id="ARBA00023002"/>
    </source>
</evidence>
<dbReference type="Pfam" id="PF13561">
    <property type="entry name" value="adh_short_C2"/>
    <property type="match status" value="1"/>
</dbReference>
<evidence type="ECO:0000256" key="1">
    <source>
        <dbReference type="ARBA" id="ARBA00006484"/>
    </source>
</evidence>
<dbReference type="OrthoDB" id="9803333at2"/>
<dbReference type="Proteomes" id="UP000216498">
    <property type="component" value="Unassembled WGS sequence"/>
</dbReference>
<proteinExistence type="inferred from homology"/>
<dbReference type="PRINTS" id="PR00081">
    <property type="entry name" value="GDHRDH"/>
</dbReference>
<sequence length="238" mass="25981">MGKNVLIIGASGDIGIAIAEQLAADGYQLLLHYNKNREMIDRFRENTDKECVISVLQADLTIESEIKKLLTEIVFPVDSIIFASGMAYYGLFQEASEDVMDEMLALHIKAPWMITKHLLSSMIKRQAGKIIFITSIWGEQGASNEVIYSSVKGAQNSFVKALAKEAAPCGISVNAISPGFIETKMNHNLSVEEKAAVISEIPANRAGKPSEVANTVQFLLDENSGYIQGEIINITGGW</sequence>
<gene>
    <name evidence="3" type="ORF">CIL03_03685</name>
</gene>
<evidence type="ECO:0000313" key="3">
    <source>
        <dbReference type="EMBL" id="OZU90258.1"/>
    </source>
</evidence>
<protein>
    <submittedName>
        <fullName evidence="3">3-ketoacyl-ACP reductase</fullName>
    </submittedName>
</protein>
<dbReference type="PANTHER" id="PTHR42879">
    <property type="entry name" value="3-OXOACYL-(ACYL-CARRIER-PROTEIN) REDUCTASE"/>
    <property type="match status" value="1"/>
</dbReference>
<evidence type="ECO:0000313" key="4">
    <source>
        <dbReference type="Proteomes" id="UP000216498"/>
    </source>
</evidence>
<dbReference type="EMBL" id="NPMS01000001">
    <property type="protein sequence ID" value="OZU90258.1"/>
    <property type="molecule type" value="Genomic_DNA"/>
</dbReference>
<dbReference type="SUPFAM" id="SSF51735">
    <property type="entry name" value="NAD(P)-binding Rossmann-fold domains"/>
    <property type="match status" value="1"/>
</dbReference>
<comment type="similarity">
    <text evidence="1">Belongs to the short-chain dehydrogenases/reductases (SDR) family.</text>
</comment>
<dbReference type="CDD" id="cd05233">
    <property type="entry name" value="SDR_c"/>
    <property type="match status" value="1"/>
</dbReference>